<evidence type="ECO:0000256" key="5">
    <source>
        <dbReference type="ARBA" id="ARBA00022729"/>
    </source>
</evidence>
<protein>
    <submittedName>
        <fullName evidence="12">Si:ch211-163l21.8</fullName>
    </submittedName>
</protein>
<dbReference type="GeneTree" id="ENSGT00940000156861"/>
<dbReference type="Pfam" id="PF23089">
    <property type="entry name" value="ELAPOR1_C"/>
    <property type="match status" value="1"/>
</dbReference>
<accession>A0A8C4NM12</accession>
<evidence type="ECO:0000256" key="7">
    <source>
        <dbReference type="ARBA" id="ARBA00023136"/>
    </source>
</evidence>
<evidence type="ECO:0000256" key="2">
    <source>
        <dbReference type="ARBA" id="ARBA00007627"/>
    </source>
</evidence>
<dbReference type="SMART" id="SM01411">
    <property type="entry name" value="Ephrin_rec_like"/>
    <property type="match status" value="3"/>
</dbReference>
<dbReference type="InterPro" id="IPR056607">
    <property type="entry name" value="Elapor1/2_MRH"/>
</dbReference>
<dbReference type="PANTHER" id="PTHR22727">
    <property type="entry name" value="PROTEIN CBG13728"/>
    <property type="match status" value="1"/>
</dbReference>
<dbReference type="Gene3D" id="2.10.50.10">
    <property type="entry name" value="Tumor Necrosis Factor Receptor, subunit A, domain 2"/>
    <property type="match status" value="1"/>
</dbReference>
<feature type="transmembrane region" description="Helical" evidence="10">
    <location>
        <begin position="648"/>
        <end position="672"/>
    </location>
</feature>
<dbReference type="SUPFAM" id="SSF50911">
    <property type="entry name" value="Mannose 6-phosphate receptor domain"/>
    <property type="match status" value="1"/>
</dbReference>
<reference evidence="12" key="1">
    <citation type="submission" date="2025-05" db="UniProtKB">
        <authorList>
            <consortium name="Ensembl"/>
        </authorList>
    </citation>
    <scope>IDENTIFICATION</scope>
</reference>
<dbReference type="SUPFAM" id="SSF57184">
    <property type="entry name" value="Growth factor receptor domain"/>
    <property type="match status" value="2"/>
</dbReference>
<dbReference type="InterPro" id="IPR056610">
    <property type="entry name" value="Elapor1/2_TNFR-like"/>
</dbReference>
<evidence type="ECO:0000256" key="1">
    <source>
        <dbReference type="ARBA" id="ARBA00004251"/>
    </source>
</evidence>
<evidence type="ECO:0000256" key="10">
    <source>
        <dbReference type="SAM" id="Phobius"/>
    </source>
</evidence>
<evidence type="ECO:0000256" key="9">
    <source>
        <dbReference type="ARBA" id="ARBA00023180"/>
    </source>
</evidence>
<dbReference type="Pfam" id="PF07699">
    <property type="entry name" value="Ephrin_rec_like"/>
    <property type="match status" value="1"/>
</dbReference>
<dbReference type="Pfam" id="PF23091">
    <property type="entry name" value="TNFR_ELAPOR1_6th"/>
    <property type="match status" value="1"/>
</dbReference>
<dbReference type="Gene3D" id="2.70.130.10">
    <property type="entry name" value="Mannose-6-phosphate receptor binding domain"/>
    <property type="match status" value="1"/>
</dbReference>
<sequence>MLKGRPKPVLIRSIWISGVAYTSQCFPCLAGTYSKEGFSTCSPCPRNTYSLKGASSCSKCNDVTEYSEPGSAECKLRPACTDQDYFEVHTTCDHDGMTQLTYRWVKPKFCREHLEGAVTLPASGEKQQCPPCNPGFFKNNDSVCIPCPKDSFSDGTSECQQCPAGTEPIHGYEFKWWNTLPDVMQMTCFNIHTNHCRSVDDGWNLADDNIFTSVGSADDDYLILSLEVPGFSVPELDYREGQVVGTITFVFETICSEDCDFFFMLDIGKQVSKLVQTWHGSNEKQSFKYSLSTNATTIFSWAFQRSSPTNDTRKHVSDVAKIFFINVTNVLDGVASYCKSCALDVDTRSCVPCPSGHYIDSSSRFCLPCPSGTHLTNRLADGIVACQPCGLGTKSSADHSTCFSDCSYAQEHFSFNYIELAGLHTKLIGPNFTPWGKKYFHSFNFSICGQQGNALASCVDNITLLSTDSGSEGISRGLICRSNVILSDLHSVTLSSQAIILADWLVGVSTNNTLKKGMVAPSEIFSSSSFPHIPDVIHFYRSSDATPSCQNGRTTTIRLRCAPAKPIDGEFIAPRQCHDGTCDGCTFHFLWLTPAACPLCTQDDVNIIEEACRGGVQKIQHIWKQPHICHRGLSLPEDIKRHCQTISWWMRIGILVGTFLGCLLISLTFYFWKRNRKTV</sequence>
<dbReference type="InterPro" id="IPR011641">
    <property type="entry name" value="Tyr-kin_ephrin_A/B_rcpt-like"/>
</dbReference>
<evidence type="ECO:0000313" key="13">
    <source>
        <dbReference type="Proteomes" id="UP000694388"/>
    </source>
</evidence>
<keyword evidence="4 10" id="KW-0812">Transmembrane</keyword>
<keyword evidence="7 10" id="KW-0472">Membrane</keyword>
<evidence type="ECO:0000256" key="4">
    <source>
        <dbReference type="ARBA" id="ARBA00022692"/>
    </source>
</evidence>
<keyword evidence="9" id="KW-0325">Glycoprotein</keyword>
<comment type="subcellular location">
    <subcellularLocation>
        <location evidence="1">Cell membrane</location>
        <topology evidence="1">Single-pass type I membrane protein</topology>
    </subcellularLocation>
</comment>
<dbReference type="PROSITE" id="PS51914">
    <property type="entry name" value="MRH"/>
    <property type="match status" value="1"/>
</dbReference>
<evidence type="ECO:0000256" key="3">
    <source>
        <dbReference type="ARBA" id="ARBA00022475"/>
    </source>
</evidence>
<evidence type="ECO:0000256" key="8">
    <source>
        <dbReference type="ARBA" id="ARBA00023157"/>
    </source>
</evidence>
<proteinExistence type="inferred from homology"/>
<dbReference type="Proteomes" id="UP000694388">
    <property type="component" value="Unplaced"/>
</dbReference>
<dbReference type="GO" id="GO:0005886">
    <property type="term" value="C:plasma membrane"/>
    <property type="evidence" value="ECO:0007669"/>
    <property type="project" value="UniProtKB-SubCell"/>
</dbReference>
<keyword evidence="3" id="KW-1003">Cell membrane</keyword>
<dbReference type="InterPro" id="IPR009011">
    <property type="entry name" value="Man6P_isomerase_rcpt-bd_dom_sf"/>
</dbReference>
<organism evidence="12 13">
    <name type="scientific">Eptatretus burgeri</name>
    <name type="common">Inshore hagfish</name>
    <dbReference type="NCBI Taxonomy" id="7764"/>
    <lineage>
        <taxon>Eukaryota</taxon>
        <taxon>Metazoa</taxon>
        <taxon>Chordata</taxon>
        <taxon>Craniata</taxon>
        <taxon>Vertebrata</taxon>
        <taxon>Cyclostomata</taxon>
        <taxon>Myxini</taxon>
        <taxon>Myxiniformes</taxon>
        <taxon>Myxinidae</taxon>
        <taxon>Eptatretinae</taxon>
        <taxon>Eptatretus</taxon>
    </lineage>
</organism>
<evidence type="ECO:0000313" key="12">
    <source>
        <dbReference type="Ensembl" id="ENSEBUP00000005141.1"/>
    </source>
</evidence>
<name>A0A8C4NM12_EPTBU</name>
<dbReference type="InterPro" id="IPR056608">
    <property type="entry name" value="Elapor1/2_GBD"/>
</dbReference>
<feature type="domain" description="MRH" evidence="11">
    <location>
        <begin position="404"/>
        <end position="599"/>
    </location>
</feature>
<dbReference type="Pfam" id="PF23031">
    <property type="entry name" value="GBD_ELAPOR1"/>
    <property type="match status" value="1"/>
</dbReference>
<dbReference type="AlphaFoldDB" id="A0A8C4NM12"/>
<dbReference type="Ensembl" id="ENSEBUT00000005579.1">
    <property type="protein sequence ID" value="ENSEBUP00000005141.1"/>
    <property type="gene ID" value="ENSEBUG00000003524.1"/>
</dbReference>
<keyword evidence="8" id="KW-1015">Disulfide bond</keyword>
<dbReference type="PANTHER" id="PTHR22727:SF15">
    <property type="entry name" value="MRH DOMAIN-CONTAINING PROTEIN"/>
    <property type="match status" value="1"/>
</dbReference>
<dbReference type="InterPro" id="IPR039181">
    <property type="entry name" value="Elapor1/2"/>
</dbReference>
<dbReference type="InterPro" id="IPR056606">
    <property type="entry name" value="Elapor1/2_C"/>
</dbReference>
<dbReference type="InterPro" id="IPR044865">
    <property type="entry name" value="MRH_dom"/>
</dbReference>
<keyword evidence="13" id="KW-1185">Reference proteome</keyword>
<evidence type="ECO:0000259" key="11">
    <source>
        <dbReference type="PROSITE" id="PS51914"/>
    </source>
</evidence>
<comment type="similarity">
    <text evidence="2">Belongs to the ELAPOR family.</text>
</comment>
<keyword evidence="6 10" id="KW-1133">Transmembrane helix</keyword>
<dbReference type="InterPro" id="IPR009030">
    <property type="entry name" value="Growth_fac_rcpt_cys_sf"/>
</dbReference>
<evidence type="ECO:0000256" key="6">
    <source>
        <dbReference type="ARBA" id="ARBA00022989"/>
    </source>
</evidence>
<dbReference type="Ensembl" id="ENSEBUT00000005605.1">
    <property type="protein sequence ID" value="ENSEBUP00000005167.1"/>
    <property type="gene ID" value="ENSEBUG00000003524.1"/>
</dbReference>
<dbReference type="Pfam" id="PF23087">
    <property type="entry name" value="MRH_ELAPOR1_9th"/>
    <property type="match status" value="1"/>
</dbReference>
<keyword evidence="5" id="KW-0732">Signal</keyword>